<dbReference type="GeneID" id="121502210"/>
<feature type="compositionally biased region" description="Polar residues" evidence="1">
    <location>
        <begin position="239"/>
        <end position="254"/>
    </location>
</feature>
<keyword evidence="3" id="KW-1185">Reference proteome</keyword>
<accession>A0ABM3C5G3</accession>
<feature type="region of interest" description="Disordered" evidence="1">
    <location>
        <begin position="185"/>
        <end position="274"/>
    </location>
</feature>
<reference evidence="4" key="1">
    <citation type="submission" date="2025-08" db="UniProtKB">
        <authorList>
            <consortium name="RefSeq"/>
        </authorList>
    </citation>
    <scope>IDENTIFICATION</scope>
    <source>
        <strain evidence="4">14028-0561.14</strain>
        <tissue evidence="4">Whole fly</tissue>
    </source>
</reference>
<sequence>MYQPGSPGAPALFVIVVLSTAIATISNVVPIQGKEVKSMSQDYVNGLLSLKSSLQTKRPSAGYSCGQQEEPRKYPNQQEAAWDKIGSHIEYMPQLQDQNFEQKQPKIQAENNANLEQSWLTDRSLAQSQMLSLPSSAKFISIKDPHVGQSSLVQSPVSKQSKLLPQQPTTEQLQLLQQMSEFFKQRQQMQRPGIKAEQTGKNEGQDDCDSESPDECDSKTTKKPENCDNEESVTVIVKPQTTTKPTSAPETSTVKPPRPTKGPTKSTKHKSTTKKLPCCTKAPRVQVVEAPSIVNIAPNLQNDLEAESQSLVQLPRIHRNMIHPELMMKAYEDLVKYNEFLANKELEDPGLQHSSRVEPGSAKTEDKKLRPSRMLDNNKGPEIKAKLWSDIIKSRQKGNHSNAIITPISQIKDKGQQERVIRDSNMAADEPLRPSRTLTKEEVLQAKVKVWADMARQRKKIKDATNPSLIPVIKVQEQLQTAAPKSEIQDTKLDVRIKRNSSNELLQAVDRNKVLLAEADLYAEVRRAQRRAQKVASIPIPHSDHKEQEPQPESRVKRNTNNATYEYLKTRPVLSKEEALDAKLKVWTDLAKYRKQIQAAPNPSPITNIKYEPQLDAASKSDLKDQKQLPIAAPNSDLKNKDMKLDGRARRNSYKDILDGVDRNKVLLAEADLYAEVRRAQRRAQNAAAIPSPTSHSKTKELQLESRVKRNTNKAADEYFKTHPVLSREQLLEAELKVWTDLAKYREQMKATPSANSISDIKDQIANSKAGIKKPEQTPIAAPNLEVKNKDMKLDSRARRNTNKEILDVVDRNKVLLAEADLYAEVRRAQRRVQKAAHTPRPVAEVKHPLPQLKNQGLQLGGRKKRDLDIAANEHLKINQLLSEVEKGKAELNVCSGCCKISRRNLGSSLF</sequence>
<protein>
    <submittedName>
        <fullName evidence="4">Uncharacterized protein</fullName>
    </submittedName>
</protein>
<gene>
    <name evidence="4" type="primary">LOC121502210</name>
</gene>
<feature type="signal peptide" evidence="2">
    <location>
        <begin position="1"/>
        <end position="23"/>
    </location>
</feature>
<dbReference type="Proteomes" id="UP001652661">
    <property type="component" value="Chromosome 3L"/>
</dbReference>
<organism evidence="3 4">
    <name type="scientific">Drosophila kikkawai</name>
    <name type="common">Fruit fly</name>
    <dbReference type="NCBI Taxonomy" id="30033"/>
    <lineage>
        <taxon>Eukaryota</taxon>
        <taxon>Metazoa</taxon>
        <taxon>Ecdysozoa</taxon>
        <taxon>Arthropoda</taxon>
        <taxon>Hexapoda</taxon>
        <taxon>Insecta</taxon>
        <taxon>Pterygota</taxon>
        <taxon>Neoptera</taxon>
        <taxon>Endopterygota</taxon>
        <taxon>Diptera</taxon>
        <taxon>Brachycera</taxon>
        <taxon>Muscomorpha</taxon>
        <taxon>Ephydroidea</taxon>
        <taxon>Drosophilidae</taxon>
        <taxon>Drosophila</taxon>
        <taxon>Sophophora</taxon>
    </lineage>
</organism>
<proteinExistence type="predicted"/>
<feature type="region of interest" description="Disordered" evidence="1">
    <location>
        <begin position="533"/>
        <end position="563"/>
    </location>
</feature>
<feature type="compositionally biased region" description="Basic and acidic residues" evidence="1">
    <location>
        <begin position="216"/>
        <end position="226"/>
    </location>
</feature>
<dbReference type="RefSeq" id="XP_041631166.1">
    <property type="nucleotide sequence ID" value="XM_041775232.2"/>
</dbReference>
<feature type="compositionally biased region" description="Basic and acidic residues" evidence="1">
    <location>
        <begin position="542"/>
        <end position="556"/>
    </location>
</feature>
<feature type="compositionally biased region" description="Acidic residues" evidence="1">
    <location>
        <begin position="205"/>
        <end position="215"/>
    </location>
</feature>
<feature type="chain" id="PRO_5046332383" evidence="2">
    <location>
        <begin position="24"/>
        <end position="911"/>
    </location>
</feature>
<evidence type="ECO:0000313" key="4">
    <source>
        <dbReference type="RefSeq" id="XP_041631166.1"/>
    </source>
</evidence>
<evidence type="ECO:0000313" key="3">
    <source>
        <dbReference type="Proteomes" id="UP001652661"/>
    </source>
</evidence>
<feature type="region of interest" description="Disordered" evidence="1">
    <location>
        <begin position="350"/>
        <end position="378"/>
    </location>
</feature>
<evidence type="ECO:0000256" key="2">
    <source>
        <dbReference type="SAM" id="SignalP"/>
    </source>
</evidence>
<feature type="region of interest" description="Disordered" evidence="1">
    <location>
        <begin position="617"/>
        <end position="646"/>
    </location>
</feature>
<name>A0ABM3C5G3_DROKI</name>
<evidence type="ECO:0000256" key="1">
    <source>
        <dbReference type="SAM" id="MobiDB-lite"/>
    </source>
</evidence>
<keyword evidence="2" id="KW-0732">Signal</keyword>